<dbReference type="EMBL" id="PIPO01000003">
    <property type="protein sequence ID" value="RUO33118.1"/>
    <property type="molecule type" value="Genomic_DNA"/>
</dbReference>
<gene>
    <name evidence="2" type="ORF">CWE14_07770</name>
</gene>
<protein>
    <submittedName>
        <fullName evidence="2">sn-glycerol-3-phosphate transporter</fullName>
    </submittedName>
</protein>
<sequence>MPFRRLLNLLSLFALIASSAQAESGKGAADNKYTLSTSLWTTHFNPQPDHNNTQHFIGFERRGDNMVSIPLNTRFPALNNATPLLGFAFFNNSFSQSSVYAYAGYDYNFWQRENSAMFAKVTAGFIHGYRNEYQDKVPFNHFGTSPAAVPSLGFRYKQMNAELAVLGVSGAMLLIGYNF</sequence>
<evidence type="ECO:0000256" key="1">
    <source>
        <dbReference type="SAM" id="SignalP"/>
    </source>
</evidence>
<name>A0A432WH61_9GAMM</name>
<proteinExistence type="predicted"/>
<comment type="caution">
    <text evidence="2">The sequence shown here is derived from an EMBL/GenBank/DDBJ whole genome shotgun (WGS) entry which is preliminary data.</text>
</comment>
<feature type="chain" id="PRO_5019398709" evidence="1">
    <location>
        <begin position="23"/>
        <end position="179"/>
    </location>
</feature>
<keyword evidence="3" id="KW-1185">Reference proteome</keyword>
<dbReference type="AlphaFoldDB" id="A0A432WH61"/>
<evidence type="ECO:0000313" key="3">
    <source>
        <dbReference type="Proteomes" id="UP000287823"/>
    </source>
</evidence>
<organism evidence="2 3">
    <name type="scientific">Aliidiomarina soli</name>
    <dbReference type="NCBI Taxonomy" id="1928574"/>
    <lineage>
        <taxon>Bacteria</taxon>
        <taxon>Pseudomonadati</taxon>
        <taxon>Pseudomonadota</taxon>
        <taxon>Gammaproteobacteria</taxon>
        <taxon>Alteromonadales</taxon>
        <taxon>Idiomarinaceae</taxon>
        <taxon>Aliidiomarina</taxon>
    </lineage>
</organism>
<dbReference type="RefSeq" id="WP_126798844.1">
    <property type="nucleotide sequence ID" value="NZ_PIPO01000003.1"/>
</dbReference>
<feature type="signal peptide" evidence="1">
    <location>
        <begin position="1"/>
        <end position="22"/>
    </location>
</feature>
<accession>A0A432WH61</accession>
<reference evidence="2 3" key="1">
    <citation type="journal article" date="2011" name="Front. Microbiol.">
        <title>Genomic signatures of strain selection and enhancement in Bacillus atrophaeus var. globigii, a historical biowarfare simulant.</title>
        <authorList>
            <person name="Gibbons H.S."/>
            <person name="Broomall S.M."/>
            <person name="McNew L.A."/>
            <person name="Daligault H."/>
            <person name="Chapman C."/>
            <person name="Bruce D."/>
            <person name="Karavis M."/>
            <person name="Krepps M."/>
            <person name="McGregor P.A."/>
            <person name="Hong C."/>
            <person name="Park K.H."/>
            <person name="Akmal A."/>
            <person name="Feldman A."/>
            <person name="Lin J.S."/>
            <person name="Chang W.E."/>
            <person name="Higgs B.W."/>
            <person name="Demirev P."/>
            <person name="Lindquist J."/>
            <person name="Liem A."/>
            <person name="Fochler E."/>
            <person name="Read T.D."/>
            <person name="Tapia R."/>
            <person name="Johnson S."/>
            <person name="Bishop-Lilly K.A."/>
            <person name="Detter C."/>
            <person name="Han C."/>
            <person name="Sozhamannan S."/>
            <person name="Rosenzweig C.N."/>
            <person name="Skowronski E.W."/>
        </authorList>
    </citation>
    <scope>NUCLEOTIDE SEQUENCE [LARGE SCALE GENOMIC DNA]</scope>
    <source>
        <strain evidence="2 3">Y4G10-17</strain>
    </source>
</reference>
<dbReference type="Proteomes" id="UP000287823">
    <property type="component" value="Unassembled WGS sequence"/>
</dbReference>
<evidence type="ECO:0000313" key="2">
    <source>
        <dbReference type="EMBL" id="RUO33118.1"/>
    </source>
</evidence>
<keyword evidence="1" id="KW-0732">Signal</keyword>